<name>W9NGS7_FUSOX</name>
<reference evidence="1" key="1">
    <citation type="submission" date="2011-10" db="EMBL/GenBank/DDBJ databases">
        <title>The Genome Sequence of Fusarium oxysporum HDV247.</title>
        <authorList>
            <consortium name="The Broad Institute Genome Sequencing Platform"/>
            <person name="Ma L.-J."/>
            <person name="Gale L.R."/>
            <person name="Schwartz D.C."/>
            <person name="Zhou S."/>
            <person name="Corby-Kistler H."/>
            <person name="Young S.K."/>
            <person name="Zeng Q."/>
            <person name="Gargeya S."/>
            <person name="Fitzgerald M."/>
            <person name="Haas B."/>
            <person name="Abouelleil A."/>
            <person name="Alvarado L."/>
            <person name="Arachchi H.M."/>
            <person name="Berlin A."/>
            <person name="Brown A."/>
            <person name="Chapman S.B."/>
            <person name="Chen Z."/>
            <person name="Dunbar C."/>
            <person name="Freedman E."/>
            <person name="Gearin G."/>
            <person name="Goldberg J."/>
            <person name="Griggs A."/>
            <person name="Gujja S."/>
            <person name="Heiman D."/>
            <person name="Howarth C."/>
            <person name="Larson L."/>
            <person name="Lui A."/>
            <person name="MacDonald P.J.P."/>
            <person name="Montmayeur A."/>
            <person name="Murphy C."/>
            <person name="Neiman D."/>
            <person name="Pearson M."/>
            <person name="Priest M."/>
            <person name="Roberts A."/>
            <person name="Saif S."/>
            <person name="Shea T."/>
            <person name="Shenoy N."/>
            <person name="Sisk P."/>
            <person name="Stolte C."/>
            <person name="Sykes S."/>
            <person name="Wortman J."/>
            <person name="Nusbaum C."/>
            <person name="Birren B."/>
        </authorList>
    </citation>
    <scope>NUCLEOTIDE SEQUENCE [LARGE SCALE GENOMIC DNA]</scope>
    <source>
        <strain evidence="1">HDV247</strain>
    </source>
</reference>
<dbReference type="EMBL" id="JH651078">
    <property type="protein sequence ID" value="EXA29921.1"/>
    <property type="molecule type" value="Genomic_DNA"/>
</dbReference>
<proteinExistence type="predicted"/>
<organism evidence="1">
    <name type="scientific">Fusarium oxysporum f. sp. pisi HDV247</name>
    <dbReference type="NCBI Taxonomy" id="1080344"/>
    <lineage>
        <taxon>Eukaryota</taxon>
        <taxon>Fungi</taxon>
        <taxon>Dikarya</taxon>
        <taxon>Ascomycota</taxon>
        <taxon>Pezizomycotina</taxon>
        <taxon>Sordariomycetes</taxon>
        <taxon>Hypocreomycetidae</taxon>
        <taxon>Hypocreales</taxon>
        <taxon>Nectriaceae</taxon>
        <taxon>Fusarium</taxon>
        <taxon>Fusarium oxysporum species complex</taxon>
    </lineage>
</organism>
<reference evidence="1" key="2">
    <citation type="submission" date="2012-05" db="EMBL/GenBank/DDBJ databases">
        <title>Annotation of the Genome Sequence of Fusarium oxysporum HDV247.</title>
        <authorList>
            <consortium name="The Broad Institute Genomics Platform"/>
            <person name="Ma L.-J."/>
            <person name="Corby-Kistler H."/>
            <person name="Broz K."/>
            <person name="Gale L.R."/>
            <person name="Jonkers W."/>
            <person name="O'Donnell K."/>
            <person name="Ploetz R."/>
            <person name="Steinberg C."/>
            <person name="Schwartz D.C."/>
            <person name="VanEtten H."/>
            <person name="Zhou S."/>
            <person name="Young S.K."/>
            <person name="Zeng Q."/>
            <person name="Gargeya S."/>
            <person name="Fitzgerald M."/>
            <person name="Abouelleil A."/>
            <person name="Alvarado L."/>
            <person name="Chapman S.B."/>
            <person name="Gainer-Dewar J."/>
            <person name="Goldberg J."/>
            <person name="Griggs A."/>
            <person name="Gujja S."/>
            <person name="Hansen M."/>
            <person name="Howarth C."/>
            <person name="Imamovic A."/>
            <person name="Ireland A."/>
            <person name="Larimer J."/>
            <person name="McCowan C."/>
            <person name="Murphy C."/>
            <person name="Pearson M."/>
            <person name="Poon T.W."/>
            <person name="Priest M."/>
            <person name="Roberts A."/>
            <person name="Saif S."/>
            <person name="Shea T."/>
            <person name="Sykes S."/>
            <person name="Wortman J."/>
            <person name="Nusbaum C."/>
            <person name="Birren B."/>
        </authorList>
    </citation>
    <scope>NUCLEOTIDE SEQUENCE</scope>
    <source>
        <strain evidence="1">HDV247</strain>
    </source>
</reference>
<evidence type="ECO:0000313" key="1">
    <source>
        <dbReference type="EMBL" id="EXA29921.1"/>
    </source>
</evidence>
<gene>
    <name evidence="1" type="ORF">FOVG_18646</name>
</gene>
<dbReference type="Proteomes" id="UP000030751">
    <property type="component" value="Unassembled WGS sequence"/>
</dbReference>
<accession>W9NGS7</accession>
<sequence>MSTRINGEPLELLPPSGTFLLVASPTAVSSTSSWTSKQGIQEKSLCTKSMTLKIASSCNPKRCILGENPRRRKTQGGQIAALREKTLASFRGLQASAGGLCRSKG</sequence>
<dbReference type="AlphaFoldDB" id="W9NGS7"/>
<protein>
    <submittedName>
        <fullName evidence="1">Uncharacterized protein</fullName>
    </submittedName>
</protein>
<dbReference type="HOGENOM" id="CLU_2236693_0_0_1"/>